<dbReference type="HOGENOM" id="CLU_179474_1_0_1"/>
<reference evidence="2 3" key="1">
    <citation type="journal article" date="2012" name="Science">
        <title>The Paleozoic origin of enzymatic lignin decomposition reconstructed from 31 fungal genomes.</title>
        <authorList>
            <person name="Floudas D."/>
            <person name="Binder M."/>
            <person name="Riley R."/>
            <person name="Barry K."/>
            <person name="Blanchette R.A."/>
            <person name="Henrissat B."/>
            <person name="Martinez A.T."/>
            <person name="Otillar R."/>
            <person name="Spatafora J.W."/>
            <person name="Yadav J.S."/>
            <person name="Aerts A."/>
            <person name="Benoit I."/>
            <person name="Boyd A."/>
            <person name="Carlson A."/>
            <person name="Copeland A."/>
            <person name="Coutinho P.M."/>
            <person name="de Vries R.P."/>
            <person name="Ferreira P."/>
            <person name="Findley K."/>
            <person name="Foster B."/>
            <person name="Gaskell J."/>
            <person name="Glotzer D."/>
            <person name="Gorecki P."/>
            <person name="Heitman J."/>
            <person name="Hesse C."/>
            <person name="Hori C."/>
            <person name="Igarashi K."/>
            <person name="Jurgens J.A."/>
            <person name="Kallen N."/>
            <person name="Kersten P."/>
            <person name="Kohler A."/>
            <person name="Kuees U."/>
            <person name="Kumar T.K.A."/>
            <person name="Kuo A."/>
            <person name="LaButti K."/>
            <person name="Larrondo L.F."/>
            <person name="Lindquist E."/>
            <person name="Ling A."/>
            <person name="Lombard V."/>
            <person name="Lucas S."/>
            <person name="Lundell T."/>
            <person name="Martin R."/>
            <person name="McLaughlin D.J."/>
            <person name="Morgenstern I."/>
            <person name="Morin E."/>
            <person name="Murat C."/>
            <person name="Nagy L.G."/>
            <person name="Nolan M."/>
            <person name="Ohm R.A."/>
            <person name="Patyshakuliyeva A."/>
            <person name="Rokas A."/>
            <person name="Ruiz-Duenas F.J."/>
            <person name="Sabat G."/>
            <person name="Salamov A."/>
            <person name="Samejima M."/>
            <person name="Schmutz J."/>
            <person name="Slot J.C."/>
            <person name="St John F."/>
            <person name="Stenlid J."/>
            <person name="Sun H."/>
            <person name="Sun S."/>
            <person name="Syed K."/>
            <person name="Tsang A."/>
            <person name="Wiebenga A."/>
            <person name="Young D."/>
            <person name="Pisabarro A."/>
            <person name="Eastwood D.C."/>
            <person name="Martin F."/>
            <person name="Cullen D."/>
            <person name="Grigoriev I.V."/>
            <person name="Hibbett D.S."/>
        </authorList>
    </citation>
    <scope>NUCLEOTIDE SEQUENCE</scope>
    <source>
        <strain evidence="3">FP-58527</strain>
    </source>
</reference>
<keyword evidence="3" id="KW-1185">Reference proteome</keyword>
<dbReference type="InParanoid" id="S8EZE2"/>
<protein>
    <submittedName>
        <fullName evidence="2">Uncharacterized protein</fullName>
    </submittedName>
</protein>
<organism evidence="2 3">
    <name type="scientific">Fomitopsis schrenkii</name>
    <name type="common">Brown rot fungus</name>
    <dbReference type="NCBI Taxonomy" id="2126942"/>
    <lineage>
        <taxon>Eukaryota</taxon>
        <taxon>Fungi</taxon>
        <taxon>Dikarya</taxon>
        <taxon>Basidiomycota</taxon>
        <taxon>Agaricomycotina</taxon>
        <taxon>Agaricomycetes</taxon>
        <taxon>Polyporales</taxon>
        <taxon>Fomitopsis</taxon>
    </lineage>
</organism>
<feature type="region of interest" description="Disordered" evidence="1">
    <location>
        <begin position="37"/>
        <end position="59"/>
    </location>
</feature>
<proteinExistence type="predicted"/>
<dbReference type="eggNOG" id="ENOG502RCZS">
    <property type="taxonomic scope" value="Eukaryota"/>
</dbReference>
<dbReference type="OrthoDB" id="5599163at2759"/>
<feature type="non-terminal residue" evidence="2">
    <location>
        <position position="1"/>
    </location>
</feature>
<sequence length="59" mass="6757">FAATKKKYKPVALKTRPVLGTVPEKFRIIRHITGDPLATMPQLPTRPRHFVPTGRYTQE</sequence>
<dbReference type="Proteomes" id="UP000015241">
    <property type="component" value="Unassembled WGS sequence"/>
</dbReference>
<dbReference type="AlphaFoldDB" id="S8EZE2"/>
<feature type="non-terminal residue" evidence="2">
    <location>
        <position position="59"/>
    </location>
</feature>
<name>S8EZE2_FOMSC</name>
<evidence type="ECO:0000313" key="3">
    <source>
        <dbReference type="Proteomes" id="UP000015241"/>
    </source>
</evidence>
<dbReference type="EMBL" id="KE504219">
    <property type="protein sequence ID" value="EPS94925.1"/>
    <property type="molecule type" value="Genomic_DNA"/>
</dbReference>
<gene>
    <name evidence="2" type="ORF">FOMPIDRAFT_1079478</name>
</gene>
<evidence type="ECO:0000256" key="1">
    <source>
        <dbReference type="SAM" id="MobiDB-lite"/>
    </source>
</evidence>
<accession>S8EZE2</accession>
<evidence type="ECO:0000313" key="2">
    <source>
        <dbReference type="EMBL" id="EPS94925.1"/>
    </source>
</evidence>